<gene>
    <name evidence="1" type="ORF">DSLASN_25640</name>
</gene>
<dbReference type="EMBL" id="AP024488">
    <property type="protein sequence ID" value="BCS96932.1"/>
    <property type="molecule type" value="Genomic_DNA"/>
</dbReference>
<evidence type="ECO:0000313" key="1">
    <source>
        <dbReference type="EMBL" id="BCS96932.1"/>
    </source>
</evidence>
<proteinExistence type="predicted"/>
<sequence>MTGNESQGAENRTLACAGSSGASLCDSDSRVFFYGDGVGSHSYIQNFKFKNGMIRDAFLI</sequence>
<name>A0ABM7PI87_9BACT</name>
<protein>
    <submittedName>
        <fullName evidence="1">Uncharacterized protein</fullName>
    </submittedName>
</protein>
<keyword evidence="2" id="KW-1185">Reference proteome</keyword>
<dbReference type="Proteomes" id="UP001320148">
    <property type="component" value="Chromosome"/>
</dbReference>
<evidence type="ECO:0000313" key="2">
    <source>
        <dbReference type="Proteomes" id="UP001320148"/>
    </source>
</evidence>
<accession>A0ABM7PI87</accession>
<reference evidence="1 2" key="1">
    <citation type="submission" date="2021-02" db="EMBL/GenBank/DDBJ databases">
        <title>Complete genome of Desulfoluna sp. strain ASN36.</title>
        <authorList>
            <person name="Takahashi A."/>
            <person name="Kojima H."/>
            <person name="Fukui M."/>
        </authorList>
    </citation>
    <scope>NUCLEOTIDE SEQUENCE [LARGE SCALE GENOMIC DNA]</scope>
    <source>
        <strain evidence="1 2">ASN36</strain>
    </source>
</reference>
<organism evidence="1 2">
    <name type="scientific">Desulfoluna limicola</name>
    <dbReference type="NCBI Taxonomy" id="2810562"/>
    <lineage>
        <taxon>Bacteria</taxon>
        <taxon>Pseudomonadati</taxon>
        <taxon>Thermodesulfobacteriota</taxon>
        <taxon>Desulfobacteria</taxon>
        <taxon>Desulfobacterales</taxon>
        <taxon>Desulfolunaceae</taxon>
        <taxon>Desulfoluna</taxon>
    </lineage>
</organism>